<dbReference type="GO" id="GO:0042026">
    <property type="term" value="P:protein refolding"/>
    <property type="evidence" value="ECO:0007669"/>
    <property type="project" value="TreeGrafter"/>
</dbReference>
<evidence type="ECO:0000313" key="2">
    <source>
        <dbReference type="EMBL" id="CAA0829933.1"/>
    </source>
</evidence>
<comment type="caution">
    <text evidence="2">The sequence shown here is derived from an EMBL/GenBank/DDBJ whole genome shotgun (WGS) entry which is preliminary data.</text>
</comment>
<organism evidence="2 3">
    <name type="scientific">Striga hermonthica</name>
    <name type="common">Purple witchweed</name>
    <name type="synonym">Buchnera hermonthica</name>
    <dbReference type="NCBI Taxonomy" id="68872"/>
    <lineage>
        <taxon>Eukaryota</taxon>
        <taxon>Viridiplantae</taxon>
        <taxon>Streptophyta</taxon>
        <taxon>Embryophyta</taxon>
        <taxon>Tracheophyta</taxon>
        <taxon>Spermatophyta</taxon>
        <taxon>Magnoliopsida</taxon>
        <taxon>eudicotyledons</taxon>
        <taxon>Gunneridae</taxon>
        <taxon>Pentapetalae</taxon>
        <taxon>asterids</taxon>
        <taxon>lamiids</taxon>
        <taxon>Lamiales</taxon>
        <taxon>Orobanchaceae</taxon>
        <taxon>Buchnereae</taxon>
        <taxon>Striga</taxon>
    </lineage>
</organism>
<dbReference type="Pfam" id="PF00226">
    <property type="entry name" value="DnaJ"/>
    <property type="match status" value="1"/>
</dbReference>
<accession>A0A9N7RHD1</accession>
<evidence type="ECO:0000259" key="1">
    <source>
        <dbReference type="PROSITE" id="PS50076"/>
    </source>
</evidence>
<dbReference type="InterPro" id="IPR036869">
    <property type="entry name" value="J_dom_sf"/>
</dbReference>
<dbReference type="PANTHER" id="PTHR43096:SF58">
    <property type="entry name" value="CHAPERONE DNAJ-DOMAIN SUPERFAMILY PROTEIN"/>
    <property type="match status" value="1"/>
</dbReference>
<dbReference type="GO" id="GO:0005737">
    <property type="term" value="C:cytoplasm"/>
    <property type="evidence" value="ECO:0007669"/>
    <property type="project" value="TreeGrafter"/>
</dbReference>
<gene>
    <name evidence="2" type="ORF">SHERM_25443</name>
</gene>
<dbReference type="AlphaFoldDB" id="A0A9N7RHD1"/>
<evidence type="ECO:0000313" key="3">
    <source>
        <dbReference type="Proteomes" id="UP001153555"/>
    </source>
</evidence>
<protein>
    <submittedName>
        <fullName evidence="2">Chaperone DnaJ-domain superfamily protein</fullName>
    </submittedName>
</protein>
<dbReference type="GO" id="GO:0051082">
    <property type="term" value="F:unfolded protein binding"/>
    <property type="evidence" value="ECO:0007669"/>
    <property type="project" value="TreeGrafter"/>
</dbReference>
<dbReference type="OrthoDB" id="376357at2759"/>
<feature type="domain" description="J" evidence="1">
    <location>
        <begin position="39"/>
        <end position="103"/>
    </location>
</feature>
<proteinExistence type="predicted"/>
<dbReference type="InterPro" id="IPR001623">
    <property type="entry name" value="DnaJ_domain"/>
</dbReference>
<dbReference type="InterPro" id="IPR018253">
    <property type="entry name" value="DnaJ_domain_CS"/>
</dbReference>
<dbReference type="PRINTS" id="PR00625">
    <property type="entry name" value="JDOMAIN"/>
</dbReference>
<dbReference type="SMART" id="SM00271">
    <property type="entry name" value="DnaJ"/>
    <property type="match status" value="1"/>
</dbReference>
<dbReference type="EMBL" id="CACSLK010027789">
    <property type="protein sequence ID" value="CAA0829933.1"/>
    <property type="molecule type" value="Genomic_DNA"/>
</dbReference>
<dbReference type="Proteomes" id="UP001153555">
    <property type="component" value="Unassembled WGS sequence"/>
</dbReference>
<dbReference type="CDD" id="cd06257">
    <property type="entry name" value="DnaJ"/>
    <property type="match status" value="1"/>
</dbReference>
<dbReference type="SUPFAM" id="SSF46565">
    <property type="entry name" value="Chaperone J-domain"/>
    <property type="match status" value="1"/>
</dbReference>
<dbReference type="PROSITE" id="PS50076">
    <property type="entry name" value="DNAJ_2"/>
    <property type="match status" value="1"/>
</dbReference>
<dbReference type="PROSITE" id="PS00636">
    <property type="entry name" value="DNAJ_1"/>
    <property type="match status" value="1"/>
</dbReference>
<sequence length="165" mass="19682">MQGYGRFMLGPTPFDGGGYCKWITHFPCLSWIGSFGHRNHYDVLGISPDASSLDIKRAYRLLALKYCPDVNKEIGANEDFKSILLAYDILINETTRTEYDSALRHQERMTRPLGDDWTTNSEYADELRFHRWAYLRRKRRRERYWRRYHAFMLAKSNFHLMMKSI</sequence>
<reference evidence="2" key="1">
    <citation type="submission" date="2019-12" db="EMBL/GenBank/DDBJ databases">
        <authorList>
            <person name="Scholes J."/>
        </authorList>
    </citation>
    <scope>NUCLEOTIDE SEQUENCE</scope>
</reference>
<name>A0A9N7RHD1_STRHE</name>
<keyword evidence="3" id="KW-1185">Reference proteome</keyword>
<dbReference type="Gene3D" id="1.10.287.110">
    <property type="entry name" value="DnaJ domain"/>
    <property type="match status" value="1"/>
</dbReference>
<dbReference type="PANTHER" id="PTHR43096">
    <property type="entry name" value="DNAJ HOMOLOG 1, MITOCHONDRIAL-RELATED"/>
    <property type="match status" value="1"/>
</dbReference>